<dbReference type="Pfam" id="PF00112">
    <property type="entry name" value="Peptidase_C1"/>
    <property type="match status" value="1"/>
</dbReference>
<sequence length="323" mass="35361">MGKFTFVVVIMMALAAGIHASADLEVAWQDYLSRFPMGVQTKTEYGHRKSLFSETHARIVKHNSNAAATFQMEHNEFSTMSEDEKKVRLGALESERPALVHQSSSRQLPTSIDYRTDACLPPVREQGGCSSCWAFSATATVEFNKCKKAGGTARDLSEQQLVDCVRINGCNGGLPQNAWRYLSTNGGQATESSYAYNFVNGTCHFSTSTMSIGAQVSSSSPVELVGTVDNMKTVLAGKRILSVIMQLPTSFFNYGNGIFNDVNCLAKNNHAMNVVGYGTLNGVDYWVVRNSWGKWWGAAGYVLVRRGVNLCKIEDSSITTNIV</sequence>
<dbReference type="STRING" id="6669.E9G904"/>
<dbReference type="InterPro" id="IPR013128">
    <property type="entry name" value="Peptidase_C1A"/>
</dbReference>
<dbReference type="eggNOG" id="KOG1543">
    <property type="taxonomic scope" value="Eukaryota"/>
</dbReference>
<keyword evidence="2" id="KW-1015">Disulfide bond</keyword>
<evidence type="ECO:0000259" key="5">
    <source>
        <dbReference type="SMART" id="SM00848"/>
    </source>
</evidence>
<feature type="signal peptide" evidence="3">
    <location>
        <begin position="1"/>
        <end position="20"/>
    </location>
</feature>
<comment type="similarity">
    <text evidence="1">Belongs to the peptidase C1 family.</text>
</comment>
<evidence type="ECO:0000256" key="2">
    <source>
        <dbReference type="ARBA" id="ARBA00023157"/>
    </source>
</evidence>
<dbReference type="FunFam" id="3.90.70.10:FF:000315">
    <property type="entry name" value="Uncharacterized protein"/>
    <property type="match status" value="1"/>
</dbReference>
<dbReference type="Proteomes" id="UP000000305">
    <property type="component" value="Unassembled WGS sequence"/>
</dbReference>
<dbReference type="PROSITE" id="PS00640">
    <property type="entry name" value="THIOL_PROTEASE_ASN"/>
    <property type="match status" value="1"/>
</dbReference>
<dbReference type="InterPro" id="IPR039417">
    <property type="entry name" value="Peptidase_C1A_papain-like"/>
</dbReference>
<dbReference type="GO" id="GO:0051603">
    <property type="term" value="P:proteolysis involved in protein catabolic process"/>
    <property type="evidence" value="ECO:0000318"/>
    <property type="project" value="GO_Central"/>
</dbReference>
<dbReference type="PRINTS" id="PR00705">
    <property type="entry name" value="PAPAIN"/>
</dbReference>
<dbReference type="Pfam" id="PF08246">
    <property type="entry name" value="Inhibitor_I29"/>
    <property type="match status" value="1"/>
</dbReference>
<dbReference type="KEGG" id="dpx:DAPPUDRAFT_239327"/>
<evidence type="ECO:0000256" key="1">
    <source>
        <dbReference type="ARBA" id="ARBA00008455"/>
    </source>
</evidence>
<dbReference type="InterPro" id="IPR025660">
    <property type="entry name" value="Pept_his_AS"/>
</dbReference>
<gene>
    <name evidence="6" type="ORF">DAPPUDRAFT_239327</name>
</gene>
<feature type="domain" description="Cathepsin propeptide inhibitor" evidence="5">
    <location>
        <begin position="28"/>
        <end position="85"/>
    </location>
</feature>
<dbReference type="InterPro" id="IPR025661">
    <property type="entry name" value="Pept_asp_AS"/>
</dbReference>
<reference evidence="6 7" key="1">
    <citation type="journal article" date="2011" name="Science">
        <title>The ecoresponsive genome of Daphnia pulex.</title>
        <authorList>
            <person name="Colbourne J.K."/>
            <person name="Pfrender M.E."/>
            <person name="Gilbert D."/>
            <person name="Thomas W.K."/>
            <person name="Tucker A."/>
            <person name="Oakley T.H."/>
            <person name="Tokishita S."/>
            <person name="Aerts A."/>
            <person name="Arnold G.J."/>
            <person name="Basu M.K."/>
            <person name="Bauer D.J."/>
            <person name="Caceres C.E."/>
            <person name="Carmel L."/>
            <person name="Casola C."/>
            <person name="Choi J.H."/>
            <person name="Detter J.C."/>
            <person name="Dong Q."/>
            <person name="Dusheyko S."/>
            <person name="Eads B.D."/>
            <person name="Frohlich T."/>
            <person name="Geiler-Samerotte K.A."/>
            <person name="Gerlach D."/>
            <person name="Hatcher P."/>
            <person name="Jogdeo S."/>
            <person name="Krijgsveld J."/>
            <person name="Kriventseva E.V."/>
            <person name="Kultz D."/>
            <person name="Laforsch C."/>
            <person name="Lindquist E."/>
            <person name="Lopez J."/>
            <person name="Manak J.R."/>
            <person name="Muller J."/>
            <person name="Pangilinan J."/>
            <person name="Patwardhan R.P."/>
            <person name="Pitluck S."/>
            <person name="Pritham E.J."/>
            <person name="Rechtsteiner A."/>
            <person name="Rho M."/>
            <person name="Rogozin I.B."/>
            <person name="Sakarya O."/>
            <person name="Salamov A."/>
            <person name="Schaack S."/>
            <person name="Shapiro H."/>
            <person name="Shiga Y."/>
            <person name="Skalitzky C."/>
            <person name="Smith Z."/>
            <person name="Souvorov A."/>
            <person name="Sung W."/>
            <person name="Tang Z."/>
            <person name="Tsuchiya D."/>
            <person name="Tu H."/>
            <person name="Vos H."/>
            <person name="Wang M."/>
            <person name="Wolf Y.I."/>
            <person name="Yamagata H."/>
            <person name="Yamada T."/>
            <person name="Ye Y."/>
            <person name="Shaw J.R."/>
            <person name="Andrews J."/>
            <person name="Crease T.J."/>
            <person name="Tang H."/>
            <person name="Lucas S.M."/>
            <person name="Robertson H.M."/>
            <person name="Bork P."/>
            <person name="Koonin E.V."/>
            <person name="Zdobnov E.M."/>
            <person name="Grigoriev I.V."/>
            <person name="Lynch M."/>
            <person name="Boore J.L."/>
        </authorList>
    </citation>
    <scope>NUCLEOTIDE SEQUENCE [LARGE SCALE GENOMIC DNA]</scope>
</reference>
<dbReference type="InterPro" id="IPR013201">
    <property type="entry name" value="Prot_inhib_I29"/>
</dbReference>
<dbReference type="PROSITE" id="PS00639">
    <property type="entry name" value="THIOL_PROTEASE_HIS"/>
    <property type="match status" value="1"/>
</dbReference>
<dbReference type="OrthoDB" id="10253408at2759"/>
<dbReference type="OMA" id="CVRINGC"/>
<dbReference type="InParanoid" id="E9G904"/>
<dbReference type="GO" id="GO:0005615">
    <property type="term" value="C:extracellular space"/>
    <property type="evidence" value="ECO:0000318"/>
    <property type="project" value="GO_Central"/>
</dbReference>
<feature type="domain" description="Peptidase C1A papain C-terminal" evidence="4">
    <location>
        <begin position="108"/>
        <end position="321"/>
    </location>
</feature>
<keyword evidence="3" id="KW-0732">Signal</keyword>
<dbReference type="GO" id="GO:0004197">
    <property type="term" value="F:cysteine-type endopeptidase activity"/>
    <property type="evidence" value="ECO:0000318"/>
    <property type="project" value="GO_Central"/>
</dbReference>
<evidence type="ECO:0000313" key="7">
    <source>
        <dbReference type="Proteomes" id="UP000000305"/>
    </source>
</evidence>
<dbReference type="Gene3D" id="3.90.70.10">
    <property type="entry name" value="Cysteine proteinases"/>
    <property type="match status" value="1"/>
</dbReference>
<dbReference type="SMART" id="SM00848">
    <property type="entry name" value="Inhibitor_I29"/>
    <property type="match status" value="1"/>
</dbReference>
<evidence type="ECO:0008006" key="8">
    <source>
        <dbReference type="Google" id="ProtNLM"/>
    </source>
</evidence>
<dbReference type="AlphaFoldDB" id="E9G904"/>
<keyword evidence="7" id="KW-1185">Reference proteome</keyword>
<dbReference type="EMBL" id="GL732535">
    <property type="protein sequence ID" value="EFX84065.1"/>
    <property type="molecule type" value="Genomic_DNA"/>
</dbReference>
<dbReference type="GO" id="GO:0005764">
    <property type="term" value="C:lysosome"/>
    <property type="evidence" value="ECO:0000318"/>
    <property type="project" value="GO_Central"/>
</dbReference>
<evidence type="ECO:0000256" key="3">
    <source>
        <dbReference type="SAM" id="SignalP"/>
    </source>
</evidence>
<protein>
    <recommendedName>
        <fullName evidence="8">Peptidase C1A papain C-terminal domain-containing protein</fullName>
    </recommendedName>
</protein>
<dbReference type="PANTHER" id="PTHR12411">
    <property type="entry name" value="CYSTEINE PROTEASE FAMILY C1-RELATED"/>
    <property type="match status" value="1"/>
</dbReference>
<organism evidence="6 7">
    <name type="scientific">Daphnia pulex</name>
    <name type="common">Water flea</name>
    <dbReference type="NCBI Taxonomy" id="6669"/>
    <lineage>
        <taxon>Eukaryota</taxon>
        <taxon>Metazoa</taxon>
        <taxon>Ecdysozoa</taxon>
        <taxon>Arthropoda</taxon>
        <taxon>Crustacea</taxon>
        <taxon>Branchiopoda</taxon>
        <taxon>Diplostraca</taxon>
        <taxon>Cladocera</taxon>
        <taxon>Anomopoda</taxon>
        <taxon>Daphniidae</taxon>
        <taxon>Daphnia</taxon>
    </lineage>
</organism>
<dbReference type="HOGENOM" id="CLU_012184_1_2_1"/>
<dbReference type="SMART" id="SM00645">
    <property type="entry name" value="Pept_C1"/>
    <property type="match status" value="1"/>
</dbReference>
<accession>E9G904</accession>
<dbReference type="CDD" id="cd02248">
    <property type="entry name" value="Peptidase_C1A"/>
    <property type="match status" value="1"/>
</dbReference>
<dbReference type="InterPro" id="IPR038765">
    <property type="entry name" value="Papain-like_cys_pep_sf"/>
</dbReference>
<feature type="chain" id="PRO_5018792316" description="Peptidase C1A papain C-terminal domain-containing protein" evidence="3">
    <location>
        <begin position="21"/>
        <end position="323"/>
    </location>
</feature>
<evidence type="ECO:0000259" key="4">
    <source>
        <dbReference type="SMART" id="SM00645"/>
    </source>
</evidence>
<dbReference type="InterPro" id="IPR000668">
    <property type="entry name" value="Peptidase_C1A_C"/>
</dbReference>
<name>E9G904_DAPPU</name>
<proteinExistence type="inferred from homology"/>
<evidence type="ECO:0000313" key="6">
    <source>
        <dbReference type="EMBL" id="EFX84065.1"/>
    </source>
</evidence>
<dbReference type="SUPFAM" id="SSF54001">
    <property type="entry name" value="Cysteine proteinases"/>
    <property type="match status" value="1"/>
</dbReference>
<dbReference type="PhylomeDB" id="E9G904"/>